<name>A0A9D4PPM1_RHISA</name>
<protein>
    <submittedName>
        <fullName evidence="2">Uncharacterized protein</fullName>
    </submittedName>
</protein>
<dbReference type="AlphaFoldDB" id="A0A9D4PPM1"/>
<gene>
    <name evidence="2" type="ORF">HPB52_017534</name>
</gene>
<reference evidence="2" key="2">
    <citation type="submission" date="2021-09" db="EMBL/GenBank/DDBJ databases">
        <authorList>
            <person name="Jia N."/>
            <person name="Wang J."/>
            <person name="Shi W."/>
            <person name="Du L."/>
            <person name="Sun Y."/>
            <person name="Zhan W."/>
            <person name="Jiang J."/>
            <person name="Wang Q."/>
            <person name="Zhang B."/>
            <person name="Ji P."/>
            <person name="Sakyi L.B."/>
            <person name="Cui X."/>
            <person name="Yuan T."/>
            <person name="Jiang B."/>
            <person name="Yang W."/>
            <person name="Lam T.T.-Y."/>
            <person name="Chang Q."/>
            <person name="Ding S."/>
            <person name="Wang X."/>
            <person name="Zhu J."/>
            <person name="Ruan X."/>
            <person name="Zhao L."/>
            <person name="Wei J."/>
            <person name="Que T."/>
            <person name="Du C."/>
            <person name="Cheng J."/>
            <person name="Dai P."/>
            <person name="Han X."/>
            <person name="Huang E."/>
            <person name="Gao Y."/>
            <person name="Liu J."/>
            <person name="Shao H."/>
            <person name="Ye R."/>
            <person name="Li L."/>
            <person name="Wei W."/>
            <person name="Wang X."/>
            <person name="Wang C."/>
            <person name="Huo Q."/>
            <person name="Li W."/>
            <person name="Guo W."/>
            <person name="Chen H."/>
            <person name="Chen S."/>
            <person name="Zhou L."/>
            <person name="Zhou L."/>
            <person name="Ni X."/>
            <person name="Tian J."/>
            <person name="Zhou Y."/>
            <person name="Sheng Y."/>
            <person name="Liu T."/>
            <person name="Pan Y."/>
            <person name="Xia L."/>
            <person name="Li J."/>
            <person name="Zhao F."/>
            <person name="Cao W."/>
        </authorList>
    </citation>
    <scope>NUCLEOTIDE SEQUENCE</scope>
    <source>
        <strain evidence="2">Rsan-2018</strain>
        <tissue evidence="2">Larvae</tissue>
    </source>
</reference>
<evidence type="ECO:0000313" key="3">
    <source>
        <dbReference type="Proteomes" id="UP000821837"/>
    </source>
</evidence>
<proteinExistence type="predicted"/>
<dbReference type="EMBL" id="JABSTV010001252">
    <property type="protein sequence ID" value="KAH7947993.1"/>
    <property type="molecule type" value="Genomic_DNA"/>
</dbReference>
<organism evidence="2 3">
    <name type="scientific">Rhipicephalus sanguineus</name>
    <name type="common">Brown dog tick</name>
    <name type="synonym">Ixodes sanguineus</name>
    <dbReference type="NCBI Taxonomy" id="34632"/>
    <lineage>
        <taxon>Eukaryota</taxon>
        <taxon>Metazoa</taxon>
        <taxon>Ecdysozoa</taxon>
        <taxon>Arthropoda</taxon>
        <taxon>Chelicerata</taxon>
        <taxon>Arachnida</taxon>
        <taxon>Acari</taxon>
        <taxon>Parasitiformes</taxon>
        <taxon>Ixodida</taxon>
        <taxon>Ixodoidea</taxon>
        <taxon>Ixodidae</taxon>
        <taxon>Rhipicephalinae</taxon>
        <taxon>Rhipicephalus</taxon>
        <taxon>Rhipicephalus</taxon>
    </lineage>
</organism>
<evidence type="ECO:0000256" key="1">
    <source>
        <dbReference type="SAM" id="MobiDB-lite"/>
    </source>
</evidence>
<accession>A0A9D4PPM1</accession>
<comment type="caution">
    <text evidence="2">The sequence shown here is derived from an EMBL/GenBank/DDBJ whole genome shotgun (WGS) entry which is preliminary data.</text>
</comment>
<evidence type="ECO:0000313" key="2">
    <source>
        <dbReference type="EMBL" id="KAH7947993.1"/>
    </source>
</evidence>
<feature type="region of interest" description="Disordered" evidence="1">
    <location>
        <begin position="63"/>
        <end position="85"/>
    </location>
</feature>
<dbReference type="Proteomes" id="UP000821837">
    <property type="component" value="Chromosome 6"/>
</dbReference>
<reference evidence="2" key="1">
    <citation type="journal article" date="2020" name="Cell">
        <title>Large-Scale Comparative Analyses of Tick Genomes Elucidate Their Genetic Diversity and Vector Capacities.</title>
        <authorList>
            <consortium name="Tick Genome and Microbiome Consortium (TIGMIC)"/>
            <person name="Jia N."/>
            <person name="Wang J."/>
            <person name="Shi W."/>
            <person name="Du L."/>
            <person name="Sun Y."/>
            <person name="Zhan W."/>
            <person name="Jiang J.F."/>
            <person name="Wang Q."/>
            <person name="Zhang B."/>
            <person name="Ji P."/>
            <person name="Bell-Sakyi L."/>
            <person name="Cui X.M."/>
            <person name="Yuan T.T."/>
            <person name="Jiang B.G."/>
            <person name="Yang W.F."/>
            <person name="Lam T.T."/>
            <person name="Chang Q.C."/>
            <person name="Ding S.J."/>
            <person name="Wang X.J."/>
            <person name="Zhu J.G."/>
            <person name="Ruan X.D."/>
            <person name="Zhao L."/>
            <person name="Wei J.T."/>
            <person name="Ye R.Z."/>
            <person name="Que T.C."/>
            <person name="Du C.H."/>
            <person name="Zhou Y.H."/>
            <person name="Cheng J.X."/>
            <person name="Dai P.F."/>
            <person name="Guo W.B."/>
            <person name="Han X.H."/>
            <person name="Huang E.J."/>
            <person name="Li L.F."/>
            <person name="Wei W."/>
            <person name="Gao Y.C."/>
            <person name="Liu J.Z."/>
            <person name="Shao H.Z."/>
            <person name="Wang X."/>
            <person name="Wang C.C."/>
            <person name="Yang T.C."/>
            <person name="Huo Q.B."/>
            <person name="Li W."/>
            <person name="Chen H.Y."/>
            <person name="Chen S.E."/>
            <person name="Zhou L.G."/>
            <person name="Ni X.B."/>
            <person name="Tian J.H."/>
            <person name="Sheng Y."/>
            <person name="Liu T."/>
            <person name="Pan Y.S."/>
            <person name="Xia L.Y."/>
            <person name="Li J."/>
            <person name="Zhao F."/>
            <person name="Cao W.C."/>
        </authorList>
    </citation>
    <scope>NUCLEOTIDE SEQUENCE</scope>
    <source>
        <strain evidence="2">Rsan-2018</strain>
    </source>
</reference>
<keyword evidence="3" id="KW-1185">Reference proteome</keyword>
<sequence>MFKAVEVQDKTLGHLQTASPSESSYVEKQRRDISPGAERALALAGLADNMPLPLVLEVALLSRETAGPRPRSAEQRIPAAERSAP</sequence>